<reference evidence="1 2" key="1">
    <citation type="submission" date="2019-07" db="EMBL/GenBank/DDBJ databases">
        <authorList>
            <person name="Hibberd C M."/>
            <person name="Gehrig L. J."/>
            <person name="Chang H.-W."/>
            <person name="Venkatesh S."/>
        </authorList>
    </citation>
    <scope>NUCLEOTIDE SEQUENCE [LARGE SCALE GENOMIC DNA]</scope>
    <source>
        <strain evidence="1">Faecalibacterium_prausnitzii_JG_BgPS064</strain>
    </source>
</reference>
<evidence type="ECO:0000313" key="2">
    <source>
        <dbReference type="Proteomes" id="UP000406184"/>
    </source>
</evidence>
<accession>A0A564T271</accession>
<dbReference type="EMBL" id="CABHMY010000089">
    <property type="protein sequence ID" value="VUX01343.1"/>
    <property type="molecule type" value="Genomic_DNA"/>
</dbReference>
<keyword evidence="2" id="KW-1185">Reference proteome</keyword>
<proteinExistence type="predicted"/>
<organism evidence="1 2">
    <name type="scientific">Faecalibacterium prausnitzii</name>
    <dbReference type="NCBI Taxonomy" id="853"/>
    <lineage>
        <taxon>Bacteria</taxon>
        <taxon>Bacillati</taxon>
        <taxon>Bacillota</taxon>
        <taxon>Clostridia</taxon>
        <taxon>Eubacteriales</taxon>
        <taxon>Oscillospiraceae</taxon>
        <taxon>Faecalibacterium</taxon>
    </lineage>
</organism>
<dbReference type="AlphaFoldDB" id="A0A564T271"/>
<protein>
    <submittedName>
        <fullName evidence="1">Uncharacterized protein</fullName>
    </submittedName>
</protein>
<evidence type="ECO:0000313" key="1">
    <source>
        <dbReference type="EMBL" id="VUX01343.1"/>
    </source>
</evidence>
<dbReference type="RefSeq" id="WP_158398399.1">
    <property type="nucleotide sequence ID" value="NZ_CABHMY010000089.1"/>
</dbReference>
<name>A0A564T271_9FIRM</name>
<gene>
    <name evidence="1" type="ORF">FPPS064S07_00196</name>
</gene>
<sequence length="93" mass="10781">MLIVIIAILFIVWVVHDFKKAGAEITNEHSIRQYLDYLVRNKGWTKSSGLIPTYTSPCGKKGCYADWERQIYACHHKKKLTTAEIAAFFEQFQ</sequence>
<dbReference type="Proteomes" id="UP000406184">
    <property type="component" value="Unassembled WGS sequence"/>
</dbReference>